<sequence length="119" mass="13499">MNSVAVIFTHAPHGTSFGREGLDAVLSISSIINEISLFFIGDGVLQLIKNYKSENILARNYTASFSVLSFYNIKTFYCCKSSLLARGLYNYRQFILQVNILDLDVLRLKLDDYDVIVNF</sequence>
<evidence type="ECO:0000256" key="1">
    <source>
        <dbReference type="ARBA" id="ARBA00005996"/>
    </source>
</evidence>
<dbReference type="InterPro" id="IPR003787">
    <property type="entry name" value="Sulphur_relay_DsrE/F-like"/>
</dbReference>
<protein>
    <submittedName>
        <fullName evidence="2">Sulfurtransferase complex subunit TusC</fullName>
    </submittedName>
</protein>
<dbReference type="SUPFAM" id="SSF75169">
    <property type="entry name" value="DsrEFH-like"/>
    <property type="match status" value="1"/>
</dbReference>
<dbReference type="PANTHER" id="PTHR38780">
    <property type="entry name" value="PROTEIN TUSC"/>
    <property type="match status" value="1"/>
</dbReference>
<dbReference type="AlphaFoldDB" id="A0A4D6Y658"/>
<dbReference type="Pfam" id="PF02635">
    <property type="entry name" value="DsrE"/>
    <property type="match status" value="1"/>
</dbReference>
<dbReference type="NCBIfam" id="TIGR03010">
    <property type="entry name" value="sulf_tusC_dsrF"/>
    <property type="match status" value="1"/>
</dbReference>
<evidence type="ECO:0000313" key="3">
    <source>
        <dbReference type="Proteomes" id="UP000298773"/>
    </source>
</evidence>
<dbReference type="OrthoDB" id="9789418at2"/>
<dbReference type="GO" id="GO:0016740">
    <property type="term" value="F:transferase activity"/>
    <property type="evidence" value="ECO:0007669"/>
    <property type="project" value="UniProtKB-KW"/>
</dbReference>
<dbReference type="PANTHER" id="PTHR38780:SF1">
    <property type="entry name" value="PROTEIN TUSC"/>
    <property type="match status" value="1"/>
</dbReference>
<keyword evidence="2" id="KW-0808">Transferase</keyword>
<reference evidence="2 3" key="2">
    <citation type="submission" date="2019-05" db="EMBL/GenBank/DDBJ databases">
        <title>Genome evolution of the obligate endosymbiont Buchnera aphidicola.</title>
        <authorList>
            <person name="Moran N.A."/>
        </authorList>
    </citation>
    <scope>NUCLEOTIDE SEQUENCE [LARGE SCALE GENOMIC DNA]</scope>
    <source>
        <strain evidence="2 3">Hta</strain>
    </source>
</reference>
<organism evidence="2 3">
    <name type="scientific">Buchnera aphidicola</name>
    <name type="common">Hyadaphis tataricae</name>
    <dbReference type="NCBI Taxonomy" id="1241859"/>
    <lineage>
        <taxon>Bacteria</taxon>
        <taxon>Pseudomonadati</taxon>
        <taxon>Pseudomonadota</taxon>
        <taxon>Gammaproteobacteria</taxon>
        <taxon>Enterobacterales</taxon>
        <taxon>Erwiniaceae</taxon>
        <taxon>Buchnera</taxon>
    </lineage>
</organism>
<dbReference type="Gene3D" id="3.40.1260.10">
    <property type="entry name" value="DsrEFH-like"/>
    <property type="match status" value="1"/>
</dbReference>
<dbReference type="NCBIfam" id="NF001238">
    <property type="entry name" value="PRK00211.1"/>
    <property type="match status" value="1"/>
</dbReference>
<dbReference type="EMBL" id="CP034873">
    <property type="protein sequence ID" value="QCI21808.1"/>
    <property type="molecule type" value="Genomic_DNA"/>
</dbReference>
<dbReference type="Proteomes" id="UP000298773">
    <property type="component" value="Chromosome"/>
</dbReference>
<comment type="similarity">
    <text evidence="1">Belongs to the DsrF/TusC family.</text>
</comment>
<evidence type="ECO:0000313" key="2">
    <source>
        <dbReference type="EMBL" id="QCI21808.1"/>
    </source>
</evidence>
<name>A0A4D6Y658_9GAMM</name>
<dbReference type="RefSeq" id="WP_158356776.1">
    <property type="nucleotide sequence ID" value="NZ_CP034873.1"/>
</dbReference>
<reference evidence="2 3" key="1">
    <citation type="submission" date="2018-12" db="EMBL/GenBank/DDBJ databases">
        <authorList>
            <person name="Chong R.A."/>
        </authorList>
    </citation>
    <scope>NUCLEOTIDE SEQUENCE [LARGE SCALE GENOMIC DNA]</scope>
    <source>
        <strain evidence="2 3">Hta</strain>
    </source>
</reference>
<proteinExistence type="inferred from homology"/>
<dbReference type="InterPro" id="IPR027396">
    <property type="entry name" value="DsrEFH-like"/>
</dbReference>
<accession>A0A4D6Y658</accession>
<gene>
    <name evidence="2" type="primary">tusC</name>
    <name evidence="2" type="ORF">D9V69_02655</name>
</gene>
<dbReference type="InterPro" id="IPR017462">
    <property type="entry name" value="Sulphur_relay_TusC/DsrF"/>
</dbReference>